<evidence type="ECO:0000313" key="3">
    <source>
        <dbReference type="Proteomes" id="UP000186895"/>
    </source>
</evidence>
<keyword evidence="1" id="KW-0812">Transmembrane</keyword>
<feature type="transmembrane region" description="Helical" evidence="1">
    <location>
        <begin position="12"/>
        <end position="38"/>
    </location>
</feature>
<dbReference type="RefSeq" id="WP_076460455.1">
    <property type="nucleotide sequence ID" value="NZ_FTMN01000001.1"/>
</dbReference>
<name>A0A1N6NNN5_9GAMM</name>
<keyword evidence="3" id="KW-1185">Reference proteome</keyword>
<dbReference type="EMBL" id="FTMN01000001">
    <property type="protein sequence ID" value="SIP93715.1"/>
    <property type="molecule type" value="Genomic_DNA"/>
</dbReference>
<dbReference type="AlphaFoldDB" id="A0A1N6NNN5"/>
<feature type="transmembrane region" description="Helical" evidence="1">
    <location>
        <begin position="44"/>
        <end position="64"/>
    </location>
</feature>
<evidence type="ECO:0000256" key="1">
    <source>
        <dbReference type="SAM" id="Phobius"/>
    </source>
</evidence>
<organism evidence="2 3">
    <name type="scientific">Marinobacterium stanieri</name>
    <dbReference type="NCBI Taxonomy" id="49186"/>
    <lineage>
        <taxon>Bacteria</taxon>
        <taxon>Pseudomonadati</taxon>
        <taxon>Pseudomonadota</taxon>
        <taxon>Gammaproteobacteria</taxon>
        <taxon>Oceanospirillales</taxon>
        <taxon>Oceanospirillaceae</taxon>
        <taxon>Marinobacterium</taxon>
    </lineage>
</organism>
<evidence type="ECO:0000313" key="2">
    <source>
        <dbReference type="EMBL" id="SIP93715.1"/>
    </source>
</evidence>
<gene>
    <name evidence="2" type="ORF">SAMN05421647_101453</name>
</gene>
<feature type="transmembrane region" description="Helical" evidence="1">
    <location>
        <begin position="71"/>
        <end position="89"/>
    </location>
</feature>
<dbReference type="STRING" id="49186.SAMN05421647_101453"/>
<accession>A0A1N6NNN5</accession>
<protein>
    <submittedName>
        <fullName evidence="2">Uncharacterized protein</fullName>
    </submittedName>
</protein>
<dbReference type="Proteomes" id="UP000186895">
    <property type="component" value="Unassembled WGS sequence"/>
</dbReference>
<sequence length="91" mass="9778">MPAISRFYLEPLLRTLVALLGGFLLTRWFSTAVLALAWSPEQAVVTGMLLGFAVFSATVIWVFVAASLRNACLGLVPPALILIYLNNGVGL</sequence>
<keyword evidence="1" id="KW-1133">Transmembrane helix</keyword>
<keyword evidence="1" id="KW-0472">Membrane</keyword>
<reference evidence="2 3" key="1">
    <citation type="submission" date="2017-01" db="EMBL/GenBank/DDBJ databases">
        <authorList>
            <person name="Mah S.A."/>
            <person name="Swanson W.J."/>
            <person name="Moy G.W."/>
            <person name="Vacquier V.D."/>
        </authorList>
    </citation>
    <scope>NUCLEOTIDE SEQUENCE [LARGE SCALE GENOMIC DNA]</scope>
    <source>
        <strain evidence="2 3">DSM 7027</strain>
    </source>
</reference>
<proteinExistence type="predicted"/>